<dbReference type="InterPro" id="IPR027417">
    <property type="entry name" value="P-loop_NTPase"/>
</dbReference>
<dbReference type="STRING" id="879243.Poras_1522"/>
<dbReference type="CDD" id="cd00267">
    <property type="entry name" value="ABC_ATPase"/>
    <property type="match status" value="1"/>
</dbReference>
<dbReference type="InterPro" id="IPR029492">
    <property type="entry name" value="DUF4435"/>
</dbReference>
<evidence type="ECO:0000259" key="2">
    <source>
        <dbReference type="Pfam" id="PF14491"/>
    </source>
</evidence>
<dbReference type="InterPro" id="IPR051396">
    <property type="entry name" value="Bact_Antivir_Def_Nuclease"/>
</dbReference>
<dbReference type="EMBL" id="CP002689">
    <property type="protein sequence ID" value="AEE13454.1"/>
    <property type="molecule type" value="Genomic_DNA"/>
</dbReference>
<dbReference type="Gene3D" id="3.40.50.300">
    <property type="entry name" value="P-loop containing nucleotide triphosphate hydrolases"/>
    <property type="match status" value="1"/>
</dbReference>
<evidence type="ECO:0000313" key="4">
    <source>
        <dbReference type="Proteomes" id="UP000006545"/>
    </source>
</evidence>
<feature type="domain" description="ATPase AAA-type core" evidence="1">
    <location>
        <begin position="138"/>
        <end position="228"/>
    </location>
</feature>
<feature type="domain" description="DUF4435" evidence="2">
    <location>
        <begin position="275"/>
        <end position="461"/>
    </location>
</feature>
<dbReference type="AlphaFoldDB" id="F4KNE3"/>
<name>F4KNE3_PORAD</name>
<dbReference type="PANTHER" id="PTHR43581">
    <property type="entry name" value="ATP/GTP PHOSPHATASE"/>
    <property type="match status" value="1"/>
</dbReference>
<dbReference type="OrthoDB" id="9815944at2"/>
<keyword evidence="4" id="KW-1185">Reference proteome</keyword>
<dbReference type="eggNOG" id="COG1123">
    <property type="taxonomic scope" value="Bacteria"/>
</dbReference>
<dbReference type="Pfam" id="PF13304">
    <property type="entry name" value="AAA_21"/>
    <property type="match status" value="1"/>
</dbReference>
<protein>
    <submittedName>
        <fullName evidence="3">ABC transporter, ATP-binding protein-related protein</fullName>
    </submittedName>
</protein>
<reference evidence="4" key="1">
    <citation type="submission" date="2011-04" db="EMBL/GenBank/DDBJ databases">
        <title>The complete genome of Porphyromonas asaccharolytica DSM 20707.</title>
        <authorList>
            <person name="Lucas S."/>
            <person name="Han J."/>
            <person name="Lapidus A."/>
            <person name="Bruce D."/>
            <person name="Goodwin L."/>
            <person name="Pitluck S."/>
            <person name="Peters L."/>
            <person name="Kyrpides N."/>
            <person name="Mavromatis K."/>
            <person name="Ivanova N."/>
            <person name="Ovchinnikova G."/>
            <person name="Pagani I."/>
            <person name="Lu M."/>
            <person name="Detter J.C."/>
            <person name="Tapia R."/>
            <person name="Han C."/>
            <person name="Land M."/>
            <person name="Hauser L."/>
            <person name="Markowitz V."/>
            <person name="Cheng J.-F."/>
            <person name="Hugenholtz P."/>
            <person name="Woyke T."/>
            <person name="Wu D."/>
            <person name="Gronow S."/>
            <person name="Wellnitz S."/>
            <person name="Brambilla E."/>
            <person name="Klenk H.-P."/>
            <person name="Eisen J.A."/>
        </authorList>
    </citation>
    <scope>NUCLEOTIDE SEQUENCE [LARGE SCALE GENOMIC DNA]</scope>
    <source>
        <strain evidence="4">ATCC 25260 / DSM 20707 / VPI 4198</strain>
    </source>
</reference>
<gene>
    <name evidence="3" type="ordered locus">Poras_1522</name>
</gene>
<dbReference type="Pfam" id="PF14491">
    <property type="entry name" value="DUF4435"/>
    <property type="match status" value="1"/>
</dbReference>
<dbReference type="PANTHER" id="PTHR43581:SF2">
    <property type="entry name" value="EXCINUCLEASE ATPASE SUBUNIT"/>
    <property type="match status" value="1"/>
</dbReference>
<dbReference type="KEGG" id="pah:Poras_1522"/>
<proteinExistence type="predicted"/>
<evidence type="ECO:0000259" key="1">
    <source>
        <dbReference type="Pfam" id="PF13304"/>
    </source>
</evidence>
<dbReference type="GO" id="GO:0005524">
    <property type="term" value="F:ATP binding"/>
    <property type="evidence" value="ECO:0007669"/>
    <property type="project" value="UniProtKB-KW"/>
</dbReference>
<accession>F4KNE3</accession>
<dbReference type="GO" id="GO:0016887">
    <property type="term" value="F:ATP hydrolysis activity"/>
    <property type="evidence" value="ECO:0007669"/>
    <property type="project" value="InterPro"/>
</dbReference>
<dbReference type="InterPro" id="IPR003959">
    <property type="entry name" value="ATPase_AAA_core"/>
</dbReference>
<dbReference type="HOGENOM" id="CLU_028461_0_0_10"/>
<keyword evidence="3" id="KW-0547">Nucleotide-binding</keyword>
<keyword evidence="3" id="KW-0067">ATP-binding</keyword>
<organism evidence="3 4">
    <name type="scientific">Porphyromonas asaccharolytica (strain ATCC 25260 / DSM 20707 / BCRC 10618 / CCUG 7834 / JCM 6326 / LMG 13178 / VPI 4198 / B440)</name>
    <name type="common">Bacteroides asaccharolyticus</name>
    <dbReference type="NCBI Taxonomy" id="879243"/>
    <lineage>
        <taxon>Bacteria</taxon>
        <taxon>Pseudomonadati</taxon>
        <taxon>Bacteroidota</taxon>
        <taxon>Bacteroidia</taxon>
        <taxon>Bacteroidales</taxon>
        <taxon>Porphyromonadaceae</taxon>
        <taxon>Porphyromonas</taxon>
    </lineage>
</organism>
<evidence type="ECO:0000313" key="3">
    <source>
        <dbReference type="EMBL" id="AEE13454.1"/>
    </source>
</evidence>
<dbReference type="Proteomes" id="UP000006545">
    <property type="component" value="Chromosome"/>
</dbReference>
<sequence length="524" mass="60281">MVESVSNFVIIGANGSGKSHLGAWIEENQNEGINVLRISAQRALTIPKTIMVQSEEVSWNKIYYGNETDKRKDHKWGWGNPTSTLVNDYESVLSAVFARDNKENKAYVDECKQLEAQEKPHNNVPKMISDLMIEVWNSVFPHRKIKLEDACIKVALPNDETATYQANNMSDGERVAIYLIGQCLIAPAKTIVVIDEPEIHLHKTIMHKLWDEIEKCCSDKTLVYITHDLDFAASRKDSTKIWVKSYQGNSTWEYSILDSNGDIPDRLYFEVLGSRKPVLFVEGEKGSYDTHLYSYIYDGYNIIPCGNCYNVIAMTKAFNNEKVRSLHNNNIFGIVDRDYMTREEITSLENHNIKVLHIAEIENLYLLEGVIRAVAENQGLSADEKFESVKTFVFKEFSKEKESQICKMCERDIHHRLKGYSVGKNATKVYIGEQLKALVEQIDTNGMYEEYENQIDQIIAKQNYDELLLRYNRKSLHKRVSPFFDLASNNYPELVLRLLKTERGKSIIDSMRSRCPNLPEVQEL</sequence>
<dbReference type="SUPFAM" id="SSF52540">
    <property type="entry name" value="P-loop containing nucleoside triphosphate hydrolases"/>
    <property type="match status" value="1"/>
</dbReference>